<evidence type="ECO:0000256" key="6">
    <source>
        <dbReference type="ARBA" id="ARBA00038273"/>
    </source>
</evidence>
<dbReference type="InterPro" id="IPR008949">
    <property type="entry name" value="Isoprenoid_synthase_dom_sf"/>
</dbReference>
<comment type="similarity">
    <text evidence="6">Belongs to the NDUFAF6 family.</text>
</comment>
<dbReference type="SUPFAM" id="SSF48576">
    <property type="entry name" value="Terpenoid synthases"/>
    <property type="match status" value="1"/>
</dbReference>
<keyword evidence="8" id="KW-1185">Reference proteome</keyword>
<gene>
    <name evidence="7" type="ORF">CSSPTR1EN2_LOCUS19005</name>
</gene>
<dbReference type="PANTHER" id="PTHR21181">
    <property type="match status" value="1"/>
</dbReference>
<evidence type="ECO:0000313" key="7">
    <source>
        <dbReference type="EMBL" id="CAK9228365.1"/>
    </source>
</evidence>
<dbReference type="EMBL" id="OZ019898">
    <property type="protein sequence ID" value="CAK9228365.1"/>
    <property type="molecule type" value="Genomic_DNA"/>
</dbReference>
<dbReference type="Pfam" id="PF00494">
    <property type="entry name" value="SQS_PSY"/>
    <property type="match status" value="1"/>
</dbReference>
<keyword evidence="4" id="KW-0496">Mitochondrion</keyword>
<evidence type="ECO:0000256" key="1">
    <source>
        <dbReference type="ARBA" id="ARBA00004273"/>
    </source>
</evidence>
<reference evidence="7" key="1">
    <citation type="submission" date="2024-02" db="EMBL/GenBank/DDBJ databases">
        <authorList>
            <consortium name="ELIXIR-Norway"/>
            <consortium name="Elixir Norway"/>
        </authorList>
    </citation>
    <scope>NUCLEOTIDE SEQUENCE</scope>
</reference>
<comment type="subcellular location">
    <subcellularLocation>
        <location evidence="1">Mitochondrion inner membrane</location>
    </subcellularLocation>
</comment>
<evidence type="ECO:0000256" key="3">
    <source>
        <dbReference type="ARBA" id="ARBA00022946"/>
    </source>
</evidence>
<evidence type="ECO:0000256" key="2">
    <source>
        <dbReference type="ARBA" id="ARBA00022792"/>
    </source>
</evidence>
<dbReference type="Proteomes" id="UP001497512">
    <property type="component" value="Chromosome 6"/>
</dbReference>
<keyword evidence="3" id="KW-0809">Transit peptide</keyword>
<evidence type="ECO:0000256" key="4">
    <source>
        <dbReference type="ARBA" id="ARBA00023128"/>
    </source>
</evidence>
<proteinExistence type="inferred from homology"/>
<keyword evidence="2" id="KW-0999">Mitochondrion inner membrane</keyword>
<keyword evidence="5" id="KW-0472">Membrane</keyword>
<dbReference type="InterPro" id="IPR002060">
    <property type="entry name" value="Squ/phyt_synthse"/>
</dbReference>
<dbReference type="PANTHER" id="PTHR21181:SF13">
    <property type="entry name" value="NADH DEHYDROGENASE (UBIQUINONE) COMPLEX I, ASSEMBLY FACTOR 6"/>
    <property type="match status" value="1"/>
</dbReference>
<evidence type="ECO:0008006" key="9">
    <source>
        <dbReference type="Google" id="ProtNLM"/>
    </source>
</evidence>
<organism evidence="7 8">
    <name type="scientific">Sphagnum troendelagicum</name>
    <dbReference type="NCBI Taxonomy" id="128251"/>
    <lineage>
        <taxon>Eukaryota</taxon>
        <taxon>Viridiplantae</taxon>
        <taxon>Streptophyta</taxon>
        <taxon>Embryophyta</taxon>
        <taxon>Bryophyta</taxon>
        <taxon>Sphagnophytina</taxon>
        <taxon>Sphagnopsida</taxon>
        <taxon>Sphagnales</taxon>
        <taxon>Sphagnaceae</taxon>
        <taxon>Sphagnum</taxon>
    </lineage>
</organism>
<sequence length="296" mass="32455">MTTSTTSSSTKVRNALAYCVQQVRKYDYANYLCALHLPPAPRAAAFALRAFNIETAQAGDSREMSLAMMRLVWWRDAIDGIYKKRLLEHPVVQALGSVITEHHLSKHWFTRLLEARSLDLDMATSPTDISEIERYAEDTSSALLYLTLEAAGVRNTAADHAASHIGKSAGLALLLRASPYHAARRRSYIPLDVAAKHGLAQEDLYRGKNLEALSSAVHEVASAASAHLEKARSLSGTIPAAAKPVLLPAVPTGVLLDTLQKVDFNVFDPTLTRGVCGISPLWMQLQLKWNSYKGTY</sequence>
<protein>
    <recommendedName>
        <fullName evidence="9">Squalene/phytoene synthase</fullName>
    </recommendedName>
</protein>
<name>A0ABP0US76_9BRYO</name>
<accession>A0ABP0US76</accession>
<evidence type="ECO:0000256" key="5">
    <source>
        <dbReference type="ARBA" id="ARBA00023136"/>
    </source>
</evidence>
<evidence type="ECO:0000313" key="8">
    <source>
        <dbReference type="Proteomes" id="UP001497512"/>
    </source>
</evidence>
<dbReference type="Gene3D" id="1.10.600.10">
    <property type="entry name" value="Farnesyl Diphosphate Synthase"/>
    <property type="match status" value="1"/>
</dbReference>